<accession>A0A139KY92</accession>
<feature type="transmembrane region" description="Helical" evidence="1">
    <location>
        <begin position="31"/>
        <end position="56"/>
    </location>
</feature>
<sequence length="73" mass="7930">MTGLLLIPWPLATLVAALVAGYLMEYIHPRILGSIGMGIFCIRLRLILCGIGFGLFQTPNSSLRLSQASVLKE</sequence>
<organism evidence="2">
    <name type="scientific">Bacteroides intestinalis</name>
    <dbReference type="NCBI Taxonomy" id="329854"/>
    <lineage>
        <taxon>Bacteria</taxon>
        <taxon>Pseudomonadati</taxon>
        <taxon>Bacteroidota</taxon>
        <taxon>Bacteroidia</taxon>
        <taxon>Bacteroidales</taxon>
        <taxon>Bacteroidaceae</taxon>
        <taxon>Bacteroides</taxon>
    </lineage>
</organism>
<gene>
    <name evidence="2" type="ORF">HMPREF2531_04024</name>
</gene>
<reference evidence="2 3" key="1">
    <citation type="submission" date="2016-02" db="EMBL/GenBank/DDBJ databases">
        <authorList>
            <person name="Wen L."/>
            <person name="He K."/>
            <person name="Yang H."/>
        </authorList>
    </citation>
    <scope>NUCLEOTIDE SEQUENCE [LARGE SCALE GENOMIC DNA]</scope>
    <source>
        <strain evidence="2 3">KLE1704</strain>
    </source>
</reference>
<protein>
    <submittedName>
        <fullName evidence="2">Uncharacterized protein</fullName>
    </submittedName>
</protein>
<keyword evidence="1" id="KW-1133">Transmembrane helix</keyword>
<comment type="caution">
    <text evidence="2">The sequence shown here is derived from an EMBL/GenBank/DDBJ whole genome shotgun (WGS) entry which is preliminary data.</text>
</comment>
<name>A0A139KY92_9BACE</name>
<keyword evidence="1" id="KW-0812">Transmembrane</keyword>
<proteinExistence type="predicted"/>
<evidence type="ECO:0000313" key="3">
    <source>
        <dbReference type="Proteomes" id="UP000070319"/>
    </source>
</evidence>
<keyword evidence="1" id="KW-0472">Membrane</keyword>
<evidence type="ECO:0000256" key="1">
    <source>
        <dbReference type="SAM" id="Phobius"/>
    </source>
</evidence>
<feature type="transmembrane region" description="Helical" evidence="1">
    <location>
        <begin position="6"/>
        <end position="24"/>
    </location>
</feature>
<dbReference type="PATRIC" id="fig|329854.7.peg.4091"/>
<dbReference type="EMBL" id="LTDF01000152">
    <property type="protein sequence ID" value="KXT44174.1"/>
    <property type="molecule type" value="Genomic_DNA"/>
</dbReference>
<dbReference type="AlphaFoldDB" id="A0A139KY92"/>
<dbReference type="Proteomes" id="UP000070319">
    <property type="component" value="Unassembled WGS sequence"/>
</dbReference>
<evidence type="ECO:0000313" key="2">
    <source>
        <dbReference type="EMBL" id="KXT44174.1"/>
    </source>
</evidence>